<accession>B7Q6M1</accession>
<feature type="region of interest" description="Disordered" evidence="1">
    <location>
        <begin position="49"/>
        <end position="79"/>
    </location>
</feature>
<proteinExistence type="predicted"/>
<dbReference type="InParanoid" id="B7Q6M1"/>
<name>B7Q6M1_IXOSC</name>
<keyword evidence="4" id="KW-1185">Reference proteome</keyword>
<evidence type="ECO:0000313" key="4">
    <source>
        <dbReference type="Proteomes" id="UP000001555"/>
    </source>
</evidence>
<reference evidence="3" key="2">
    <citation type="submission" date="2020-05" db="UniProtKB">
        <authorList>
            <consortium name="EnsemblMetazoa"/>
        </authorList>
    </citation>
    <scope>IDENTIFICATION</scope>
    <source>
        <strain evidence="3">wikel</strain>
    </source>
</reference>
<gene>
    <name evidence="2" type="ORF">IscW_ISCW010809</name>
</gene>
<dbReference type="EMBL" id="ABJB010352577">
    <property type="status" value="NOT_ANNOTATED_CDS"/>
    <property type="molecule type" value="Genomic_DNA"/>
</dbReference>
<organism>
    <name type="scientific">Ixodes scapularis</name>
    <name type="common">Black-legged tick</name>
    <name type="synonym">Deer tick</name>
    <dbReference type="NCBI Taxonomy" id="6945"/>
    <lineage>
        <taxon>Eukaryota</taxon>
        <taxon>Metazoa</taxon>
        <taxon>Ecdysozoa</taxon>
        <taxon>Arthropoda</taxon>
        <taxon>Chelicerata</taxon>
        <taxon>Arachnida</taxon>
        <taxon>Acari</taxon>
        <taxon>Parasitiformes</taxon>
        <taxon>Ixodida</taxon>
        <taxon>Ixodoidea</taxon>
        <taxon>Ixodidae</taxon>
        <taxon>Ixodinae</taxon>
        <taxon>Ixodes</taxon>
    </lineage>
</organism>
<dbReference type="AlphaFoldDB" id="B7Q6M1"/>
<dbReference type="Proteomes" id="UP000001555">
    <property type="component" value="Unassembled WGS sequence"/>
</dbReference>
<dbReference type="EMBL" id="DS868770">
    <property type="protein sequence ID" value="EEC14493.1"/>
    <property type="molecule type" value="Genomic_DNA"/>
</dbReference>
<reference evidence="2 4" key="1">
    <citation type="submission" date="2008-03" db="EMBL/GenBank/DDBJ databases">
        <title>Annotation of Ixodes scapularis.</title>
        <authorList>
            <consortium name="Ixodes scapularis Genome Project Consortium"/>
            <person name="Caler E."/>
            <person name="Hannick L.I."/>
            <person name="Bidwell S."/>
            <person name="Joardar V."/>
            <person name="Thiagarajan M."/>
            <person name="Amedeo P."/>
            <person name="Galinsky K.J."/>
            <person name="Schobel S."/>
            <person name="Inman J."/>
            <person name="Hostetler J."/>
            <person name="Miller J."/>
            <person name="Hammond M."/>
            <person name="Megy K."/>
            <person name="Lawson D."/>
            <person name="Kodira C."/>
            <person name="Sutton G."/>
            <person name="Meyer J."/>
            <person name="Hill C.A."/>
            <person name="Birren B."/>
            <person name="Nene V."/>
            <person name="Collins F."/>
            <person name="Alarcon-Chaidez F."/>
            <person name="Wikel S."/>
            <person name="Strausberg R."/>
        </authorList>
    </citation>
    <scope>NUCLEOTIDE SEQUENCE [LARGE SCALE GENOMIC DNA]</scope>
    <source>
        <strain evidence="4">Wikel</strain>
        <strain evidence="2">Wikel colony</strain>
    </source>
</reference>
<dbReference type="VEuPathDB" id="VectorBase:ISCW010809"/>
<dbReference type="HOGENOM" id="CLU_1837311_0_0_1"/>
<evidence type="ECO:0000313" key="2">
    <source>
        <dbReference type="EMBL" id="EEC14493.1"/>
    </source>
</evidence>
<evidence type="ECO:0000256" key="1">
    <source>
        <dbReference type="SAM" id="MobiDB-lite"/>
    </source>
</evidence>
<evidence type="ECO:0000313" key="3">
    <source>
        <dbReference type="EnsemblMetazoa" id="ISCW010809-PA"/>
    </source>
</evidence>
<protein>
    <submittedName>
        <fullName evidence="2 3">Uncharacterized protein</fullName>
    </submittedName>
</protein>
<sequence>MQRAQRLELQVLPVESFGRRPDDCAAICRSLPAPANDCQLPLSVPPAPAEECRPPSAGPSQALPVPLAPSATAGHHLPAPTGPLRNDLLGFTDNDLKIMSVCCLQCGLACLCRQRNVTTVVRAMGEYVQSCCTRSGPPTA</sequence>
<dbReference type="PaxDb" id="6945-B7Q6M1"/>
<dbReference type="EnsemblMetazoa" id="ISCW010809-RA">
    <property type="protein sequence ID" value="ISCW010809-PA"/>
    <property type="gene ID" value="ISCW010809"/>
</dbReference>